<keyword evidence="3" id="KW-0804">Transcription</keyword>
<reference evidence="6 7" key="1">
    <citation type="submission" date="2020-11" db="EMBL/GenBank/DDBJ databases">
        <title>Amino acid is mineralized and recycled by bacteria in oceanic microbiome.</title>
        <authorList>
            <person name="Zheng L.Y."/>
        </authorList>
    </citation>
    <scope>NUCLEOTIDE SEQUENCE [LARGE SCALE GENOMIC DNA]</scope>
    <source>
        <strain evidence="6 7">A32-1</strain>
    </source>
</reference>
<evidence type="ECO:0000256" key="2">
    <source>
        <dbReference type="ARBA" id="ARBA00023125"/>
    </source>
</evidence>
<dbReference type="Pfam" id="PF16859">
    <property type="entry name" value="TetR_C_11"/>
    <property type="match status" value="1"/>
</dbReference>
<dbReference type="RefSeq" id="WP_195691721.1">
    <property type="nucleotide sequence ID" value="NZ_CP064760.1"/>
</dbReference>
<dbReference type="EMBL" id="CP064760">
    <property type="protein sequence ID" value="QPE03619.1"/>
    <property type="molecule type" value="Genomic_DNA"/>
</dbReference>
<evidence type="ECO:0000256" key="1">
    <source>
        <dbReference type="ARBA" id="ARBA00023015"/>
    </source>
</evidence>
<dbReference type="InterPro" id="IPR036271">
    <property type="entry name" value="Tet_transcr_reg_TetR-rel_C_sf"/>
</dbReference>
<dbReference type="SUPFAM" id="SSF46689">
    <property type="entry name" value="Homeodomain-like"/>
    <property type="match status" value="1"/>
</dbReference>
<dbReference type="Pfam" id="PF00440">
    <property type="entry name" value="TetR_N"/>
    <property type="match status" value="1"/>
</dbReference>
<dbReference type="PANTHER" id="PTHR30055">
    <property type="entry name" value="HTH-TYPE TRANSCRIPTIONAL REGULATOR RUTR"/>
    <property type="match status" value="1"/>
</dbReference>
<evidence type="ECO:0000256" key="3">
    <source>
        <dbReference type="ARBA" id="ARBA00023163"/>
    </source>
</evidence>
<keyword evidence="1" id="KW-0805">Transcription regulation</keyword>
<dbReference type="Proteomes" id="UP000594480">
    <property type="component" value="Chromosome"/>
</dbReference>
<dbReference type="KEGG" id="msf:IT882_09810"/>
<dbReference type="Gene3D" id="1.10.357.10">
    <property type="entry name" value="Tetracycline Repressor, domain 2"/>
    <property type="match status" value="1"/>
</dbReference>
<evidence type="ECO:0000313" key="6">
    <source>
        <dbReference type="EMBL" id="QPE03619.1"/>
    </source>
</evidence>
<keyword evidence="2 4" id="KW-0238">DNA-binding</keyword>
<dbReference type="GO" id="GO:0000976">
    <property type="term" value="F:transcription cis-regulatory region binding"/>
    <property type="evidence" value="ECO:0007669"/>
    <property type="project" value="TreeGrafter"/>
</dbReference>
<evidence type="ECO:0000259" key="5">
    <source>
        <dbReference type="PROSITE" id="PS50977"/>
    </source>
</evidence>
<dbReference type="InterPro" id="IPR001647">
    <property type="entry name" value="HTH_TetR"/>
</dbReference>
<keyword evidence="7" id="KW-1185">Reference proteome</keyword>
<dbReference type="GO" id="GO:0003700">
    <property type="term" value="F:DNA-binding transcription factor activity"/>
    <property type="evidence" value="ECO:0007669"/>
    <property type="project" value="TreeGrafter"/>
</dbReference>
<protein>
    <submittedName>
        <fullName evidence="6">Helix-turn-helix transcriptional regulator</fullName>
    </submittedName>
</protein>
<dbReference type="PROSITE" id="PS50977">
    <property type="entry name" value="HTH_TETR_2"/>
    <property type="match status" value="1"/>
</dbReference>
<dbReference type="AlphaFoldDB" id="A0A7S8MUV6"/>
<dbReference type="PANTHER" id="PTHR30055:SF148">
    <property type="entry name" value="TETR-FAMILY TRANSCRIPTIONAL REGULATOR"/>
    <property type="match status" value="1"/>
</dbReference>
<accession>A0A7S8MUV6</accession>
<feature type="DNA-binding region" description="H-T-H motif" evidence="4">
    <location>
        <begin position="27"/>
        <end position="46"/>
    </location>
</feature>
<name>A0A7S8MUV6_9MICO</name>
<evidence type="ECO:0000256" key="4">
    <source>
        <dbReference type="PROSITE-ProRule" id="PRU00335"/>
    </source>
</evidence>
<dbReference type="InterPro" id="IPR050109">
    <property type="entry name" value="HTH-type_TetR-like_transc_reg"/>
</dbReference>
<evidence type="ECO:0000313" key="7">
    <source>
        <dbReference type="Proteomes" id="UP000594480"/>
    </source>
</evidence>
<organism evidence="6 7">
    <name type="scientific">Microbacterium schleiferi</name>
    <dbReference type="NCBI Taxonomy" id="69362"/>
    <lineage>
        <taxon>Bacteria</taxon>
        <taxon>Bacillati</taxon>
        <taxon>Actinomycetota</taxon>
        <taxon>Actinomycetes</taxon>
        <taxon>Micrococcales</taxon>
        <taxon>Microbacteriaceae</taxon>
        <taxon>Microbacterium</taxon>
    </lineage>
</organism>
<dbReference type="SUPFAM" id="SSF48498">
    <property type="entry name" value="Tetracyclin repressor-like, C-terminal domain"/>
    <property type="match status" value="1"/>
</dbReference>
<gene>
    <name evidence="6" type="ORF">IT882_09810</name>
</gene>
<dbReference type="InterPro" id="IPR011075">
    <property type="entry name" value="TetR_C"/>
</dbReference>
<feature type="domain" description="HTH tetR-type" evidence="5">
    <location>
        <begin position="4"/>
        <end position="64"/>
    </location>
</feature>
<sequence length="187" mass="19835">MPKIVNLTPVFDTTVRVLAERGYDGTTVQAIAAENDVSEVTLFRRFGTKARLIAAALADRLAASAFSAPPHSGDLRADLISIARAYGATNQAHGGAVMTVLVEASRHPELRPAIGGLMPNLRHCADIIATHQNEGRLQEGDPMVLTAQLLSPFITASLWQRAGAPALQEPATVERIVDGFLAGYGTP</sequence>
<dbReference type="Gene3D" id="1.10.10.60">
    <property type="entry name" value="Homeodomain-like"/>
    <property type="match status" value="1"/>
</dbReference>
<proteinExistence type="predicted"/>
<dbReference type="InterPro" id="IPR009057">
    <property type="entry name" value="Homeodomain-like_sf"/>
</dbReference>